<comment type="caution">
    <text evidence="2">The sequence shown here is derived from an EMBL/GenBank/DDBJ whole genome shotgun (WGS) entry which is preliminary data.</text>
</comment>
<proteinExistence type="predicted"/>
<organism evidence="2 3">
    <name type="scientific">Stylosanthes scabra</name>
    <dbReference type="NCBI Taxonomy" id="79078"/>
    <lineage>
        <taxon>Eukaryota</taxon>
        <taxon>Viridiplantae</taxon>
        <taxon>Streptophyta</taxon>
        <taxon>Embryophyta</taxon>
        <taxon>Tracheophyta</taxon>
        <taxon>Spermatophyta</taxon>
        <taxon>Magnoliopsida</taxon>
        <taxon>eudicotyledons</taxon>
        <taxon>Gunneridae</taxon>
        <taxon>Pentapetalae</taxon>
        <taxon>rosids</taxon>
        <taxon>fabids</taxon>
        <taxon>Fabales</taxon>
        <taxon>Fabaceae</taxon>
        <taxon>Papilionoideae</taxon>
        <taxon>50 kb inversion clade</taxon>
        <taxon>dalbergioids sensu lato</taxon>
        <taxon>Dalbergieae</taxon>
        <taxon>Pterocarpus clade</taxon>
        <taxon>Stylosanthes</taxon>
    </lineage>
</organism>
<protein>
    <submittedName>
        <fullName evidence="2">Uncharacterized protein</fullName>
    </submittedName>
</protein>
<feature type="region of interest" description="Disordered" evidence="1">
    <location>
        <begin position="33"/>
        <end position="64"/>
    </location>
</feature>
<reference evidence="2 3" key="1">
    <citation type="journal article" date="2023" name="Plants (Basel)">
        <title>Bridging the Gap: Combining Genomics and Transcriptomics Approaches to Understand Stylosanthes scabra, an Orphan Legume from the Brazilian Caatinga.</title>
        <authorList>
            <person name="Ferreira-Neto J.R.C."/>
            <person name="da Silva M.D."/>
            <person name="Binneck E."/>
            <person name="de Melo N.F."/>
            <person name="da Silva R.H."/>
            <person name="de Melo A.L.T.M."/>
            <person name="Pandolfi V."/>
            <person name="Bustamante F.O."/>
            <person name="Brasileiro-Vidal A.C."/>
            <person name="Benko-Iseppon A.M."/>
        </authorList>
    </citation>
    <scope>NUCLEOTIDE SEQUENCE [LARGE SCALE GENOMIC DNA]</scope>
    <source>
        <tissue evidence="2">Leaves</tissue>
    </source>
</reference>
<feature type="region of interest" description="Disordered" evidence="1">
    <location>
        <begin position="90"/>
        <end position="110"/>
    </location>
</feature>
<accession>A0ABU6R529</accession>
<keyword evidence="3" id="KW-1185">Reference proteome</keyword>
<dbReference type="Proteomes" id="UP001341840">
    <property type="component" value="Unassembled WGS sequence"/>
</dbReference>
<feature type="compositionally biased region" description="Polar residues" evidence="1">
    <location>
        <begin position="35"/>
        <end position="50"/>
    </location>
</feature>
<dbReference type="EMBL" id="JASCZI010030225">
    <property type="protein sequence ID" value="MED6118972.1"/>
    <property type="molecule type" value="Genomic_DNA"/>
</dbReference>
<sequence length="110" mass="12299">MTWSHGYAHKSQDSSAIHCKVIFYVEESKKKSYLEPSSGSGKFIQQNQQPDTEHHEINKPLASSTTAPTAYRLFSNLPSNSMPGLFLSWNESSSGIEGNFSRTTSAREDR</sequence>
<name>A0ABU6R529_9FABA</name>
<evidence type="ECO:0000313" key="3">
    <source>
        <dbReference type="Proteomes" id="UP001341840"/>
    </source>
</evidence>
<evidence type="ECO:0000256" key="1">
    <source>
        <dbReference type="SAM" id="MobiDB-lite"/>
    </source>
</evidence>
<feature type="compositionally biased region" description="Polar residues" evidence="1">
    <location>
        <begin position="90"/>
        <end position="104"/>
    </location>
</feature>
<gene>
    <name evidence="2" type="ORF">PIB30_007862</name>
</gene>
<evidence type="ECO:0000313" key="2">
    <source>
        <dbReference type="EMBL" id="MED6118972.1"/>
    </source>
</evidence>